<evidence type="ECO:0000259" key="10">
    <source>
        <dbReference type="SMART" id="SM00865"/>
    </source>
</evidence>
<evidence type="ECO:0000256" key="1">
    <source>
        <dbReference type="ARBA" id="ARBA00009690"/>
    </source>
</evidence>
<dbReference type="Pfam" id="PF12327">
    <property type="entry name" value="FtsZ_C"/>
    <property type="match status" value="1"/>
</dbReference>
<evidence type="ECO:0000256" key="2">
    <source>
        <dbReference type="ARBA" id="ARBA00022741"/>
    </source>
</evidence>
<reference evidence="11" key="1">
    <citation type="submission" date="2020-10" db="EMBL/GenBank/DDBJ databases">
        <authorList>
            <person name="Gilroy R."/>
        </authorList>
    </citation>
    <scope>NUCLEOTIDE SEQUENCE</scope>
    <source>
        <strain evidence="11">9366</strain>
    </source>
</reference>
<gene>
    <name evidence="5 11" type="primary">ftsZ</name>
    <name evidence="11" type="ORF">IAB07_00310</name>
</gene>
<comment type="function">
    <text evidence="5 7">Essential cell division protein that forms a contractile ring structure (Z ring) at the future cell division site. The regulation of the ring assembly controls the timing and the location of cell division. One of the functions of the FtsZ ring is to recruit other cell division proteins to the septum to produce a new cell wall between the dividing cells. Binds GTP and shows GTPase activity.</text>
</comment>
<proteinExistence type="inferred from homology"/>
<comment type="caution">
    <text evidence="11">The sequence shown here is derived from an EMBL/GenBank/DDBJ whole genome shotgun (WGS) entry which is preliminary data.</text>
</comment>
<dbReference type="InterPro" id="IPR018316">
    <property type="entry name" value="Tubulin/FtsZ_2-layer-sand-dom"/>
</dbReference>
<dbReference type="InterPro" id="IPR003008">
    <property type="entry name" value="Tubulin_FtsZ_GTPase"/>
</dbReference>
<feature type="binding site" evidence="5">
    <location>
        <begin position="105"/>
        <end position="107"/>
    </location>
    <ligand>
        <name>GTP</name>
        <dbReference type="ChEBI" id="CHEBI:37565"/>
    </ligand>
</feature>
<dbReference type="InterPro" id="IPR008280">
    <property type="entry name" value="Tub_FtsZ_C"/>
</dbReference>
<evidence type="ECO:0000256" key="7">
    <source>
        <dbReference type="RuleBase" id="RU000631"/>
    </source>
</evidence>
<dbReference type="GO" id="GO:0043093">
    <property type="term" value="P:FtsZ-dependent cytokinesis"/>
    <property type="evidence" value="ECO:0007669"/>
    <property type="project" value="UniProtKB-UniRule"/>
</dbReference>
<reference evidence="11" key="2">
    <citation type="journal article" date="2021" name="PeerJ">
        <title>Extensive microbial diversity within the chicken gut microbiome revealed by metagenomics and culture.</title>
        <authorList>
            <person name="Gilroy R."/>
            <person name="Ravi A."/>
            <person name="Getino M."/>
            <person name="Pursley I."/>
            <person name="Horton D.L."/>
            <person name="Alikhan N.F."/>
            <person name="Baker D."/>
            <person name="Gharbi K."/>
            <person name="Hall N."/>
            <person name="Watson M."/>
            <person name="Adriaenssens E.M."/>
            <person name="Foster-Nyarko E."/>
            <person name="Jarju S."/>
            <person name="Secka A."/>
            <person name="Antonio M."/>
            <person name="Oren A."/>
            <person name="Chaudhuri R.R."/>
            <person name="La Ragione R."/>
            <person name="Hildebrand F."/>
            <person name="Pallen M.J."/>
        </authorList>
    </citation>
    <scope>NUCLEOTIDE SEQUENCE</scope>
    <source>
        <strain evidence="11">9366</strain>
    </source>
</reference>
<feature type="binding site" evidence="5">
    <location>
        <position position="184"/>
    </location>
    <ligand>
        <name>GTP</name>
        <dbReference type="ChEBI" id="CHEBI:37565"/>
    </ligand>
</feature>
<dbReference type="SUPFAM" id="SSF55307">
    <property type="entry name" value="Tubulin C-terminal domain-like"/>
    <property type="match status" value="1"/>
</dbReference>
<keyword evidence="3 5" id="KW-0342">GTP-binding</keyword>
<keyword evidence="5 7" id="KW-0131">Cell cycle</keyword>
<evidence type="ECO:0000256" key="3">
    <source>
        <dbReference type="ARBA" id="ARBA00023134"/>
    </source>
</evidence>
<protein>
    <recommendedName>
        <fullName evidence="5 6">Cell division protein FtsZ</fullName>
    </recommendedName>
</protein>
<dbReference type="InterPro" id="IPR024757">
    <property type="entry name" value="FtsZ_C"/>
</dbReference>
<dbReference type="InterPro" id="IPR020805">
    <property type="entry name" value="Cell_div_FtsZ_CS"/>
</dbReference>
<dbReference type="Proteomes" id="UP000824145">
    <property type="component" value="Unassembled WGS sequence"/>
</dbReference>
<feature type="region of interest" description="Disordered" evidence="8">
    <location>
        <begin position="341"/>
        <end position="459"/>
    </location>
</feature>
<dbReference type="SUPFAM" id="SSF52490">
    <property type="entry name" value="Tubulin nucleotide-binding domain-like"/>
    <property type="match status" value="1"/>
</dbReference>
<evidence type="ECO:0000256" key="4">
    <source>
        <dbReference type="ARBA" id="ARBA00023210"/>
    </source>
</evidence>
<evidence type="ECO:0000256" key="6">
    <source>
        <dbReference type="NCBIfam" id="TIGR00065"/>
    </source>
</evidence>
<dbReference type="GO" id="GO:0005737">
    <property type="term" value="C:cytoplasm"/>
    <property type="evidence" value="ECO:0007669"/>
    <property type="project" value="UniProtKB-SubCell"/>
</dbReference>
<dbReference type="EMBL" id="DVNJ01000001">
    <property type="protein sequence ID" value="HIU62195.1"/>
    <property type="molecule type" value="Genomic_DNA"/>
</dbReference>
<dbReference type="GO" id="GO:0051258">
    <property type="term" value="P:protein polymerization"/>
    <property type="evidence" value="ECO:0007669"/>
    <property type="project" value="UniProtKB-UniRule"/>
</dbReference>
<dbReference type="InterPro" id="IPR036525">
    <property type="entry name" value="Tubulin/FtsZ_GTPase_sf"/>
</dbReference>
<dbReference type="PANTHER" id="PTHR30314">
    <property type="entry name" value="CELL DIVISION PROTEIN FTSZ-RELATED"/>
    <property type="match status" value="1"/>
</dbReference>
<dbReference type="Gene3D" id="3.30.1330.20">
    <property type="entry name" value="Tubulin/FtsZ, C-terminal domain"/>
    <property type="match status" value="1"/>
</dbReference>
<dbReference type="GO" id="GO:0005525">
    <property type="term" value="F:GTP binding"/>
    <property type="evidence" value="ECO:0007669"/>
    <property type="project" value="UniProtKB-UniRule"/>
</dbReference>
<dbReference type="GO" id="GO:0000917">
    <property type="term" value="P:division septum assembly"/>
    <property type="evidence" value="ECO:0007669"/>
    <property type="project" value="UniProtKB-KW"/>
</dbReference>
<comment type="similarity">
    <text evidence="1 5 7">Belongs to the FtsZ family.</text>
</comment>
<keyword evidence="5" id="KW-0963">Cytoplasm</keyword>
<feature type="compositionally biased region" description="Basic and acidic residues" evidence="8">
    <location>
        <begin position="423"/>
        <end position="459"/>
    </location>
</feature>
<dbReference type="PANTHER" id="PTHR30314:SF3">
    <property type="entry name" value="MITOCHONDRIAL DIVISION PROTEIN FSZA"/>
    <property type="match status" value="1"/>
</dbReference>
<feature type="compositionally biased region" description="Basic and acidic residues" evidence="8">
    <location>
        <begin position="372"/>
        <end position="394"/>
    </location>
</feature>
<accession>A0A9D1SJG8</accession>
<evidence type="ECO:0000313" key="12">
    <source>
        <dbReference type="Proteomes" id="UP000824145"/>
    </source>
</evidence>
<feature type="domain" description="Tubulin/FtsZ 2-layer sandwich" evidence="10">
    <location>
        <begin position="204"/>
        <end position="321"/>
    </location>
</feature>
<dbReference type="PROSITE" id="PS01135">
    <property type="entry name" value="FTSZ_2"/>
    <property type="match status" value="1"/>
</dbReference>
<dbReference type="PROSITE" id="PS01134">
    <property type="entry name" value="FTSZ_1"/>
    <property type="match status" value="1"/>
</dbReference>
<organism evidence="11 12">
    <name type="scientific">Candidatus Caccalectryoclostridium excrementigallinarum</name>
    <dbReference type="NCBI Taxonomy" id="2840710"/>
    <lineage>
        <taxon>Bacteria</taxon>
        <taxon>Bacillati</taxon>
        <taxon>Bacillota</taxon>
        <taxon>Clostridia</taxon>
        <taxon>Christensenellales</taxon>
        <taxon>Christensenellaceae</taxon>
        <taxon>Christensenellaceae incertae sedis</taxon>
        <taxon>Candidatus Caccalectryoclostridium</taxon>
    </lineage>
</organism>
<evidence type="ECO:0000256" key="5">
    <source>
        <dbReference type="HAMAP-Rule" id="MF_00909"/>
    </source>
</evidence>
<dbReference type="InterPro" id="IPR045061">
    <property type="entry name" value="FtsZ/CetZ"/>
</dbReference>
<comment type="subunit">
    <text evidence="5">Homodimer. Polymerizes to form a dynamic ring structure in a strictly GTP-dependent manner. Interacts directly with several other division proteins.</text>
</comment>
<dbReference type="AlphaFoldDB" id="A0A9D1SJG8"/>
<dbReference type="NCBIfam" id="TIGR00065">
    <property type="entry name" value="ftsZ"/>
    <property type="match status" value="1"/>
</dbReference>
<dbReference type="GO" id="GO:0003924">
    <property type="term" value="F:GTPase activity"/>
    <property type="evidence" value="ECO:0007669"/>
    <property type="project" value="UniProtKB-UniRule"/>
</dbReference>
<dbReference type="Pfam" id="PF00091">
    <property type="entry name" value="Tubulin"/>
    <property type="match status" value="1"/>
</dbReference>
<sequence>MADLITGAAKIKVIGVGGGGCNAVNQMVKSGIKSAEFVAVNTDKQALMASLAPTKLQIGANLTKGLGAGAEPDKGEKAALESRGDIESELKGVDMLFITAGMGGGTGTGAAPVIASLAKSEGILTVAVVTTPFAFEGKKRMINAMLCLENLKKSVDTLLVIPNEKLTEILPQDTPVLKAFMEADEVLRKAVQSISDLIATPSLINLDFADVNTIMRDKGMAHMGIGEASGQEKAIKAMRLAVASPLLETNIEGAKNVIINFQGGTDMTLNEMTYACKLVQSIADPDANIIWGAGVDESQKNKVQVTIIATGFNDKEGEESGNIKGERSSYNHVMDRINDFERGAKDGVVGRQREKEPTRSSSMPNYNAPDFGTREYAPRERSESYARPERRDDNYGDAYRGGYGDNRYRDERPVYPPSGFARPEPRREVPPQEERGEKRGMPGFLERLRRMRNDDDDNR</sequence>
<keyword evidence="5 7" id="KW-0132">Cell division</keyword>
<feature type="domain" description="Tubulin/FtsZ GTPase" evidence="9">
    <location>
        <begin position="10"/>
        <end position="202"/>
    </location>
</feature>
<feature type="binding site" evidence="5">
    <location>
        <position position="140"/>
    </location>
    <ligand>
        <name>GTP</name>
        <dbReference type="ChEBI" id="CHEBI:37565"/>
    </ligand>
</feature>
<feature type="binding site" evidence="5">
    <location>
        <position position="136"/>
    </location>
    <ligand>
        <name>GTP</name>
        <dbReference type="ChEBI" id="CHEBI:37565"/>
    </ligand>
</feature>
<dbReference type="CDD" id="cd02201">
    <property type="entry name" value="FtsZ_type1"/>
    <property type="match status" value="1"/>
</dbReference>
<dbReference type="GO" id="GO:0032153">
    <property type="term" value="C:cell division site"/>
    <property type="evidence" value="ECO:0007669"/>
    <property type="project" value="UniProtKB-UniRule"/>
</dbReference>
<comment type="subcellular location">
    <subcellularLocation>
        <location evidence="5">Cytoplasm</location>
    </subcellularLocation>
    <text evidence="5">Assembles at midcell at the inner surface of the cytoplasmic membrane.</text>
</comment>
<keyword evidence="4 5" id="KW-0717">Septation</keyword>
<dbReference type="PRINTS" id="PR00423">
    <property type="entry name" value="CELLDVISFTSZ"/>
</dbReference>
<dbReference type="HAMAP" id="MF_00909">
    <property type="entry name" value="FtsZ"/>
    <property type="match status" value="1"/>
</dbReference>
<feature type="binding site" evidence="5">
    <location>
        <begin position="18"/>
        <end position="22"/>
    </location>
    <ligand>
        <name>GTP</name>
        <dbReference type="ChEBI" id="CHEBI:37565"/>
    </ligand>
</feature>
<name>A0A9D1SJG8_9FIRM</name>
<dbReference type="SMART" id="SM00865">
    <property type="entry name" value="Tubulin_C"/>
    <property type="match status" value="1"/>
</dbReference>
<dbReference type="InterPro" id="IPR037103">
    <property type="entry name" value="Tubulin/FtsZ-like_C"/>
</dbReference>
<evidence type="ECO:0000256" key="8">
    <source>
        <dbReference type="SAM" id="MobiDB-lite"/>
    </source>
</evidence>
<dbReference type="InterPro" id="IPR000158">
    <property type="entry name" value="Cell_div_FtsZ"/>
</dbReference>
<evidence type="ECO:0000313" key="11">
    <source>
        <dbReference type="EMBL" id="HIU62195.1"/>
    </source>
</evidence>
<evidence type="ECO:0000259" key="9">
    <source>
        <dbReference type="SMART" id="SM00864"/>
    </source>
</evidence>
<dbReference type="FunFam" id="3.40.50.1440:FF:000001">
    <property type="entry name" value="Cell division protein FtsZ"/>
    <property type="match status" value="1"/>
</dbReference>
<keyword evidence="2 5" id="KW-0547">Nucleotide-binding</keyword>
<dbReference type="SMART" id="SM00864">
    <property type="entry name" value="Tubulin"/>
    <property type="match status" value="1"/>
</dbReference>
<dbReference type="Gene3D" id="3.40.50.1440">
    <property type="entry name" value="Tubulin/FtsZ, GTPase domain"/>
    <property type="match status" value="1"/>
</dbReference>